<sequence>MSAAADAAVAMSNMQNAELGEVIDLAHAVERAWKSVAGELDRARTTVLEAEAATASAQTMAASAALAQGSTAAAAGAMAHASVDGLVRSSEAAAHSAAAQVAQLAAELRAVRAQAQVLRQEKAAAEARAAAAEATVAAKDAEIDELTRRLGAVLGTSSSPSRPQAVTQAPKAARWRASSDDAALAAMLAQAEVESREREAARARIAAARRQVDYLPPAIIRGEPSRGPGEAGSSSVAAALSELNAFRAFLDG</sequence>
<evidence type="ECO:0000313" key="3">
    <source>
        <dbReference type="Proteomes" id="UP000054408"/>
    </source>
</evidence>
<keyword evidence="3" id="KW-1185">Reference proteome</keyword>
<proteinExistence type="predicted"/>
<keyword evidence="1" id="KW-0175">Coiled coil</keyword>
<evidence type="ECO:0000313" key="2">
    <source>
        <dbReference type="EMBL" id="KNC48163.1"/>
    </source>
</evidence>
<protein>
    <submittedName>
        <fullName evidence="2">Uncharacterized protein</fullName>
    </submittedName>
</protein>
<dbReference type="Proteomes" id="UP000054408">
    <property type="component" value="Unassembled WGS sequence"/>
</dbReference>
<accession>A0A0L0DA45</accession>
<reference evidence="2 3" key="1">
    <citation type="submission" date="2010-05" db="EMBL/GenBank/DDBJ databases">
        <title>The Genome Sequence of Thecamonas trahens ATCC 50062.</title>
        <authorList>
            <consortium name="The Broad Institute Genome Sequencing Platform"/>
            <person name="Russ C."/>
            <person name="Cuomo C."/>
            <person name="Shea T."/>
            <person name="Young S.K."/>
            <person name="Zeng Q."/>
            <person name="Koehrsen M."/>
            <person name="Haas B."/>
            <person name="Borodovsky M."/>
            <person name="Guigo R."/>
            <person name="Alvarado L."/>
            <person name="Berlin A."/>
            <person name="Bochicchio J."/>
            <person name="Borenstein D."/>
            <person name="Chapman S."/>
            <person name="Chen Z."/>
            <person name="Freedman E."/>
            <person name="Gellesch M."/>
            <person name="Goldberg J."/>
            <person name="Griggs A."/>
            <person name="Gujja S."/>
            <person name="Heilman E."/>
            <person name="Heiman D."/>
            <person name="Hepburn T."/>
            <person name="Howarth C."/>
            <person name="Jen D."/>
            <person name="Larson L."/>
            <person name="Mehta T."/>
            <person name="Park D."/>
            <person name="Pearson M."/>
            <person name="Roberts A."/>
            <person name="Saif S."/>
            <person name="Shenoy N."/>
            <person name="Sisk P."/>
            <person name="Stolte C."/>
            <person name="Sykes S."/>
            <person name="Thomson T."/>
            <person name="Walk T."/>
            <person name="White J."/>
            <person name="Yandava C."/>
            <person name="Burger G."/>
            <person name="Gray M.W."/>
            <person name="Holland P.W.H."/>
            <person name="King N."/>
            <person name="Lang F.B.F."/>
            <person name="Roger A.J."/>
            <person name="Ruiz-Trillo I."/>
            <person name="Lander E."/>
            <person name="Nusbaum C."/>
        </authorList>
    </citation>
    <scope>NUCLEOTIDE SEQUENCE [LARGE SCALE GENOMIC DNA]</scope>
    <source>
        <strain evidence="2 3">ATCC 50062</strain>
    </source>
</reference>
<gene>
    <name evidence="2" type="ORF">AMSG_04392</name>
</gene>
<feature type="coiled-coil region" evidence="1">
    <location>
        <begin position="94"/>
        <end position="149"/>
    </location>
</feature>
<name>A0A0L0DA45_THETB</name>
<dbReference type="EMBL" id="GL349450">
    <property type="protein sequence ID" value="KNC48163.1"/>
    <property type="molecule type" value="Genomic_DNA"/>
</dbReference>
<evidence type="ECO:0000256" key="1">
    <source>
        <dbReference type="SAM" id="Coils"/>
    </source>
</evidence>
<organism evidence="2 3">
    <name type="scientific">Thecamonas trahens ATCC 50062</name>
    <dbReference type="NCBI Taxonomy" id="461836"/>
    <lineage>
        <taxon>Eukaryota</taxon>
        <taxon>Apusozoa</taxon>
        <taxon>Apusomonadida</taxon>
        <taxon>Apusomonadidae</taxon>
        <taxon>Thecamonas</taxon>
    </lineage>
</organism>
<dbReference type="AlphaFoldDB" id="A0A0L0DA45"/>
<dbReference type="RefSeq" id="XP_013758733.1">
    <property type="nucleotide sequence ID" value="XM_013903279.1"/>
</dbReference>
<dbReference type="GeneID" id="25563937"/>